<accession>A0AAE3XHY8</accession>
<organism evidence="1 2">
    <name type="scientific">Deinococcus soli</name>
    <name type="common">ex Cha et al. 2016</name>
    <dbReference type="NCBI Taxonomy" id="1309411"/>
    <lineage>
        <taxon>Bacteria</taxon>
        <taxon>Thermotogati</taxon>
        <taxon>Deinococcota</taxon>
        <taxon>Deinococci</taxon>
        <taxon>Deinococcales</taxon>
        <taxon>Deinococcaceae</taxon>
        <taxon>Deinococcus</taxon>
    </lineage>
</organism>
<evidence type="ECO:0000313" key="2">
    <source>
        <dbReference type="Proteomes" id="UP001185331"/>
    </source>
</evidence>
<dbReference type="EMBL" id="JAVDQK010000026">
    <property type="protein sequence ID" value="MDR6221234.1"/>
    <property type="molecule type" value="Genomic_DNA"/>
</dbReference>
<dbReference type="Proteomes" id="UP001185331">
    <property type="component" value="Unassembled WGS sequence"/>
</dbReference>
<comment type="caution">
    <text evidence="1">The sequence shown here is derived from an EMBL/GenBank/DDBJ whole genome shotgun (WGS) entry which is preliminary data.</text>
</comment>
<protein>
    <submittedName>
        <fullName evidence="1">Beta-lactamase superfamily II metal-dependent hydrolase</fullName>
    </submittedName>
</protein>
<sequence length="51" mass="4987">MALSLGVASAQAAPSGLLTIRFLDVGQGNAVLITSPEGGSVLYAGAAAKRD</sequence>
<proteinExistence type="predicted"/>
<dbReference type="AlphaFoldDB" id="A0AAE3XHY8"/>
<keyword evidence="1" id="KW-0378">Hydrolase</keyword>
<dbReference type="RefSeq" id="WP_188846095.1">
    <property type="nucleotide sequence ID" value="NZ_BMHJ01000045.1"/>
</dbReference>
<dbReference type="GO" id="GO:0016787">
    <property type="term" value="F:hydrolase activity"/>
    <property type="evidence" value="ECO:0007669"/>
    <property type="project" value="UniProtKB-KW"/>
</dbReference>
<name>A0AAE3XHY8_9DEIO</name>
<reference evidence="1" key="1">
    <citation type="submission" date="2023-07" db="EMBL/GenBank/DDBJ databases">
        <title>Sorghum-associated microbial communities from plants grown in Nebraska, USA.</title>
        <authorList>
            <person name="Schachtman D."/>
        </authorList>
    </citation>
    <scope>NUCLEOTIDE SEQUENCE</scope>
    <source>
        <strain evidence="1">BE330</strain>
    </source>
</reference>
<evidence type="ECO:0000313" key="1">
    <source>
        <dbReference type="EMBL" id="MDR6221234.1"/>
    </source>
</evidence>
<gene>
    <name evidence="1" type="ORF">J2Y00_004866</name>
</gene>